<dbReference type="Proteomes" id="UP000317209">
    <property type="component" value="Unassembled WGS sequence"/>
</dbReference>
<reference evidence="6 7" key="1">
    <citation type="submission" date="2019-06" db="EMBL/GenBank/DDBJ databases">
        <title>Sequencing the genomes of 1000 actinobacteria strains.</title>
        <authorList>
            <person name="Klenk H.-P."/>
        </authorList>
    </citation>
    <scope>NUCLEOTIDE SEQUENCE [LARGE SCALE GENOMIC DNA]</scope>
    <source>
        <strain evidence="6 7">DSM 20169</strain>
    </source>
</reference>
<accession>A0A543BB27</accession>
<evidence type="ECO:0000313" key="7">
    <source>
        <dbReference type="Proteomes" id="UP000317209"/>
    </source>
</evidence>
<evidence type="ECO:0000256" key="1">
    <source>
        <dbReference type="ARBA" id="ARBA00004196"/>
    </source>
</evidence>
<feature type="signal peptide" evidence="5">
    <location>
        <begin position="1"/>
        <end position="25"/>
    </location>
</feature>
<evidence type="ECO:0000256" key="3">
    <source>
        <dbReference type="ARBA" id="ARBA00022448"/>
    </source>
</evidence>
<sequence>MRRTTTASGVAALAAIALLAGCSSGTPTGGDAQGGDVTLTYGVWSQDETMQSLIDAFEKENPGITVDLQVNPWNDFWTKLQVGAQGGTAPDAFWMLGDRFQVYAANDQLLPLSDAIEDAGVDLGVYPDALVDLFTLNDELYGLPKDFDTVGLWYNKELFDAAGVDYPTADWTWDDVSTAAAALTDADAGVYGIAAPLNRQEGFYNTVAQAGGYIIEDGASGYDDPKTQEGIQFWTDLVAAGSSPTLEQFADTEAVAQFENGSVAMYYGGSFYAQRFYENADLRAKIDVTVLPQGTERATVINGIQNVGYAGTKHPEELKKFLLFLGGKEAAEIQADTGAVIPAYEGTQQAWVDSMPELNLQAFIDEVPYGVVYPVSADTAAWNALEDEYLPAAWNGTDSVKAVADKLAAAMNDALAKEE</sequence>
<dbReference type="PANTHER" id="PTHR43649">
    <property type="entry name" value="ARABINOSE-BINDING PROTEIN-RELATED"/>
    <property type="match status" value="1"/>
</dbReference>
<dbReference type="SUPFAM" id="SSF53850">
    <property type="entry name" value="Periplasmic binding protein-like II"/>
    <property type="match status" value="1"/>
</dbReference>
<evidence type="ECO:0000256" key="4">
    <source>
        <dbReference type="ARBA" id="ARBA00022729"/>
    </source>
</evidence>
<dbReference type="PROSITE" id="PS51257">
    <property type="entry name" value="PROKAR_LIPOPROTEIN"/>
    <property type="match status" value="1"/>
</dbReference>
<name>A0A543BB27_9MICO</name>
<dbReference type="GO" id="GO:0030313">
    <property type="term" value="C:cell envelope"/>
    <property type="evidence" value="ECO:0007669"/>
    <property type="project" value="UniProtKB-SubCell"/>
</dbReference>
<dbReference type="CDD" id="cd13585">
    <property type="entry name" value="PBP2_TMBP_like"/>
    <property type="match status" value="1"/>
</dbReference>
<gene>
    <name evidence="6" type="ORF">FB560_3510</name>
</gene>
<dbReference type="PANTHER" id="PTHR43649:SF31">
    <property type="entry name" value="SN-GLYCEROL-3-PHOSPHATE-BINDING PERIPLASMIC PROTEIN UGPB"/>
    <property type="match status" value="1"/>
</dbReference>
<comment type="subcellular location">
    <subcellularLocation>
        <location evidence="1">Cell envelope</location>
    </subcellularLocation>
</comment>
<comment type="similarity">
    <text evidence="2">Belongs to the bacterial solute-binding protein 1 family.</text>
</comment>
<evidence type="ECO:0000313" key="6">
    <source>
        <dbReference type="EMBL" id="TQL82028.1"/>
    </source>
</evidence>
<dbReference type="AlphaFoldDB" id="A0A543BB27"/>
<keyword evidence="3" id="KW-0813">Transport</keyword>
<protein>
    <submittedName>
        <fullName evidence="6">Carbohydrate ABC transporter substrate-binding protein (CUT1 family)</fullName>
    </submittedName>
</protein>
<dbReference type="EMBL" id="VFOX01000002">
    <property type="protein sequence ID" value="TQL82028.1"/>
    <property type="molecule type" value="Genomic_DNA"/>
</dbReference>
<dbReference type="Gene3D" id="3.40.190.10">
    <property type="entry name" value="Periplasmic binding protein-like II"/>
    <property type="match status" value="1"/>
</dbReference>
<organism evidence="6 7">
    <name type="scientific">Microbacterium saperdae</name>
    <dbReference type="NCBI Taxonomy" id="69368"/>
    <lineage>
        <taxon>Bacteria</taxon>
        <taxon>Bacillati</taxon>
        <taxon>Actinomycetota</taxon>
        <taxon>Actinomycetes</taxon>
        <taxon>Micrococcales</taxon>
        <taxon>Microbacteriaceae</taxon>
        <taxon>Microbacterium</taxon>
    </lineage>
</organism>
<proteinExistence type="inferred from homology"/>
<feature type="chain" id="PRO_5038853052" evidence="5">
    <location>
        <begin position="26"/>
        <end position="419"/>
    </location>
</feature>
<dbReference type="Pfam" id="PF01547">
    <property type="entry name" value="SBP_bac_1"/>
    <property type="match status" value="1"/>
</dbReference>
<dbReference type="OrthoDB" id="1650177at2"/>
<dbReference type="InterPro" id="IPR050490">
    <property type="entry name" value="Bact_solute-bd_prot1"/>
</dbReference>
<dbReference type="InterPro" id="IPR006059">
    <property type="entry name" value="SBP"/>
</dbReference>
<keyword evidence="7" id="KW-1185">Reference proteome</keyword>
<keyword evidence="4 5" id="KW-0732">Signal</keyword>
<evidence type="ECO:0000256" key="5">
    <source>
        <dbReference type="SAM" id="SignalP"/>
    </source>
</evidence>
<comment type="caution">
    <text evidence="6">The sequence shown here is derived from an EMBL/GenBank/DDBJ whole genome shotgun (WGS) entry which is preliminary data.</text>
</comment>
<dbReference type="RefSeq" id="WP_141873915.1">
    <property type="nucleotide sequence ID" value="NZ_VFOX01000002.1"/>
</dbReference>
<evidence type="ECO:0000256" key="2">
    <source>
        <dbReference type="ARBA" id="ARBA00008520"/>
    </source>
</evidence>